<dbReference type="GO" id="GO:0008615">
    <property type="term" value="P:pyridoxine biosynthetic process"/>
    <property type="evidence" value="ECO:0007669"/>
    <property type="project" value="InterPro"/>
</dbReference>
<evidence type="ECO:0000256" key="4">
    <source>
        <dbReference type="ARBA" id="ARBA00023002"/>
    </source>
</evidence>
<name>A0AAJ3NF11_9FLAO</name>
<dbReference type="NCBIfam" id="NF004231">
    <property type="entry name" value="PRK05679.1"/>
    <property type="match status" value="1"/>
</dbReference>
<dbReference type="KEGG" id="ego:BBD34_03305"/>
<dbReference type="InterPro" id="IPR012349">
    <property type="entry name" value="Split_barrel_FMN-bd"/>
</dbReference>
<comment type="cofactor">
    <cofactor evidence="5">
        <name>FMN</name>
        <dbReference type="ChEBI" id="CHEBI:58210"/>
    </cofactor>
    <text evidence="5">Binds 1 FMN per subunit.</text>
</comment>
<sequence length="198" mass="22782">MITETEFGEILNLFNEGLQKEIQTHKQKLPYACCLSTEGLDGFPNARFVSLKEIRNGEFIITGTITSRKGDEINNNHNVALTFWWPETQQQVRIQGIAEPISGPVLDVYFGERNRESQIVSVVSDQGKELNELEELVLKFDAVANNPEISEIQRPDNWGGYAIAPIRIEFLVFSESRFHDRTLYERNGQLWQKKRLQP</sequence>
<evidence type="ECO:0000256" key="5">
    <source>
        <dbReference type="PIRSR" id="PIRSR000190-2"/>
    </source>
</evidence>
<feature type="binding site" evidence="5">
    <location>
        <position position="91"/>
    </location>
    <ligand>
        <name>FMN</name>
        <dbReference type="ChEBI" id="CHEBI:58210"/>
    </ligand>
</feature>
<dbReference type="SUPFAM" id="SSF50475">
    <property type="entry name" value="FMN-binding split barrel"/>
    <property type="match status" value="1"/>
</dbReference>
<feature type="domain" description="Pyridoxamine 5'-phosphate oxidase N-terminal" evidence="6">
    <location>
        <begin position="29"/>
        <end position="144"/>
    </location>
</feature>
<dbReference type="PANTHER" id="PTHR10851">
    <property type="entry name" value="PYRIDOXINE-5-PHOSPHATE OXIDASE"/>
    <property type="match status" value="1"/>
</dbReference>
<feature type="binding site" evidence="5">
    <location>
        <position position="181"/>
    </location>
    <ligand>
        <name>FMN</name>
        <dbReference type="ChEBI" id="CHEBI:58210"/>
    </ligand>
</feature>
<dbReference type="Pfam" id="PF10590">
    <property type="entry name" value="PNP_phzG_C"/>
    <property type="match status" value="1"/>
</dbReference>
<dbReference type="InterPro" id="IPR011576">
    <property type="entry name" value="Pyridox_Oxase_N"/>
</dbReference>
<dbReference type="AlphaFoldDB" id="A0AAJ3NF11"/>
<feature type="domain" description="Pyridoxine 5'-phosphate oxidase dimerisation C-terminal" evidence="7">
    <location>
        <begin position="158"/>
        <end position="198"/>
    </location>
</feature>
<comment type="similarity">
    <text evidence="1">Belongs to the pyridoxamine 5'-phosphate oxidase family.</text>
</comment>
<protein>
    <recommendedName>
        <fullName evidence="10">Pyridoxamine 5'-phosphate oxidase</fullName>
    </recommendedName>
</protein>
<dbReference type="GO" id="GO:0010181">
    <property type="term" value="F:FMN binding"/>
    <property type="evidence" value="ECO:0007669"/>
    <property type="project" value="InterPro"/>
</dbReference>
<evidence type="ECO:0000256" key="3">
    <source>
        <dbReference type="ARBA" id="ARBA00022643"/>
    </source>
</evidence>
<evidence type="ECO:0000259" key="7">
    <source>
        <dbReference type="Pfam" id="PF10590"/>
    </source>
</evidence>
<dbReference type="InterPro" id="IPR000659">
    <property type="entry name" value="Pyridox_Oxase"/>
</dbReference>
<proteinExistence type="inferred from homology"/>
<dbReference type="Gene3D" id="2.30.110.10">
    <property type="entry name" value="Electron Transport, Fmn-binding Protein, Chain A"/>
    <property type="match status" value="1"/>
</dbReference>
<dbReference type="EMBL" id="MAIC01000004">
    <property type="protein sequence ID" value="OPB79423.1"/>
    <property type="molecule type" value="Genomic_DNA"/>
</dbReference>
<gene>
    <name evidence="8" type="ORF">BAY32_17130</name>
</gene>
<organism evidence="8 9">
    <name type="scientific">Elizabethkingia ursingii</name>
    <dbReference type="NCBI Taxonomy" id="1756150"/>
    <lineage>
        <taxon>Bacteria</taxon>
        <taxon>Pseudomonadati</taxon>
        <taxon>Bacteroidota</taxon>
        <taxon>Flavobacteriia</taxon>
        <taxon>Flavobacteriales</taxon>
        <taxon>Weeksellaceae</taxon>
        <taxon>Elizabethkingia</taxon>
    </lineage>
</organism>
<accession>A0AAJ3NF11</accession>
<dbReference type="Pfam" id="PF01243">
    <property type="entry name" value="PNPOx_N"/>
    <property type="match status" value="1"/>
</dbReference>
<keyword evidence="3 5" id="KW-0288">FMN</keyword>
<keyword evidence="2" id="KW-0285">Flavoprotein</keyword>
<dbReference type="PIRSF" id="PIRSF000190">
    <property type="entry name" value="Pyd_amn-ph_oxd"/>
    <property type="match status" value="1"/>
</dbReference>
<dbReference type="Proteomes" id="UP000190816">
    <property type="component" value="Unassembled WGS sequence"/>
</dbReference>
<evidence type="ECO:0000313" key="8">
    <source>
        <dbReference type="EMBL" id="OPB79423.1"/>
    </source>
</evidence>
<evidence type="ECO:0000256" key="1">
    <source>
        <dbReference type="ARBA" id="ARBA00007301"/>
    </source>
</evidence>
<feature type="binding site" evidence="5">
    <location>
        <position position="68"/>
    </location>
    <ligand>
        <name>FMN</name>
        <dbReference type="ChEBI" id="CHEBI:58210"/>
    </ligand>
</feature>
<feature type="binding site" evidence="5">
    <location>
        <position position="69"/>
    </location>
    <ligand>
        <name>FMN</name>
        <dbReference type="ChEBI" id="CHEBI:58210"/>
    </ligand>
</feature>
<comment type="caution">
    <text evidence="8">The sequence shown here is derived from an EMBL/GenBank/DDBJ whole genome shotgun (WGS) entry which is preliminary data.</text>
</comment>
<dbReference type="RefSeq" id="WP_078402354.1">
    <property type="nucleotide sequence ID" value="NZ_CP016377.1"/>
</dbReference>
<dbReference type="GO" id="GO:0004733">
    <property type="term" value="F:pyridoxamine phosphate oxidase activity"/>
    <property type="evidence" value="ECO:0007669"/>
    <property type="project" value="InterPro"/>
</dbReference>
<evidence type="ECO:0000259" key="6">
    <source>
        <dbReference type="Pfam" id="PF01243"/>
    </source>
</evidence>
<evidence type="ECO:0000256" key="2">
    <source>
        <dbReference type="ARBA" id="ARBA00022630"/>
    </source>
</evidence>
<keyword evidence="4" id="KW-0560">Oxidoreductase</keyword>
<dbReference type="PANTHER" id="PTHR10851:SF0">
    <property type="entry name" value="PYRIDOXINE-5'-PHOSPHATE OXIDASE"/>
    <property type="match status" value="1"/>
</dbReference>
<dbReference type="InterPro" id="IPR019576">
    <property type="entry name" value="Pyridoxamine_oxidase_dimer_C"/>
</dbReference>
<reference evidence="8 9" key="1">
    <citation type="submission" date="2016-06" db="EMBL/GenBank/DDBJ databases">
        <authorList>
            <person name="Nicholson A.C."/>
        </authorList>
    </citation>
    <scope>NUCLEOTIDE SEQUENCE [LARGE SCALE GENOMIC DNA]</scope>
    <source>
        <strain evidence="8 9">G4123</strain>
    </source>
</reference>
<feature type="binding site" evidence="5">
    <location>
        <begin position="47"/>
        <end position="52"/>
    </location>
    <ligand>
        <name>FMN</name>
        <dbReference type="ChEBI" id="CHEBI:58210"/>
    </ligand>
</feature>
<evidence type="ECO:0000313" key="9">
    <source>
        <dbReference type="Proteomes" id="UP000190816"/>
    </source>
</evidence>
<evidence type="ECO:0008006" key="10">
    <source>
        <dbReference type="Google" id="ProtNLM"/>
    </source>
</evidence>